<evidence type="ECO:0000313" key="4">
    <source>
        <dbReference type="Proteomes" id="UP000466307"/>
    </source>
</evidence>
<feature type="signal peptide" evidence="2">
    <location>
        <begin position="1"/>
        <end position="29"/>
    </location>
</feature>
<feature type="compositionally biased region" description="Low complexity" evidence="1">
    <location>
        <begin position="112"/>
        <end position="140"/>
    </location>
</feature>
<proteinExistence type="predicted"/>
<feature type="region of interest" description="Disordered" evidence="1">
    <location>
        <begin position="110"/>
        <end position="140"/>
    </location>
</feature>
<dbReference type="Proteomes" id="UP000466307">
    <property type="component" value="Unassembled WGS sequence"/>
</dbReference>
<feature type="chain" id="PRO_5029760053" evidence="2">
    <location>
        <begin position="30"/>
        <end position="210"/>
    </location>
</feature>
<sequence>MKTSYAVRIAGVGLAAAIGTTIVAAPALAAPSSVPGAVQVAAAKVNWTDVSKGASAVGDKRNAQAAQWVLAKHAAAPVAADKSNVKQSVLAASAYGDVAEPIVTDAANPSVGTAAGSTGSSDSGSGSSGSSTGSSTGSLDLGSSNGSAEVSYNDLKAILETYFASFDWSVVTIPLIATVLQAQGVPSVIATPLAKLIWQVIETTFPAYAN</sequence>
<evidence type="ECO:0000256" key="1">
    <source>
        <dbReference type="SAM" id="MobiDB-lite"/>
    </source>
</evidence>
<dbReference type="RefSeq" id="WP_059037184.1">
    <property type="nucleotide sequence ID" value="NZ_JAADZU010000029.1"/>
</dbReference>
<keyword evidence="4" id="KW-1185">Reference proteome</keyword>
<evidence type="ECO:0000313" key="3">
    <source>
        <dbReference type="EMBL" id="NDK90063.1"/>
    </source>
</evidence>
<name>A0A7K3LPA5_9ACTN</name>
<protein>
    <submittedName>
        <fullName evidence="3">Uncharacterized protein</fullName>
    </submittedName>
</protein>
<comment type="caution">
    <text evidence="3">The sequence shown here is derived from an EMBL/GenBank/DDBJ whole genome shotgun (WGS) entry which is preliminary data.</text>
</comment>
<keyword evidence="2" id="KW-0732">Signal</keyword>
<dbReference type="AlphaFoldDB" id="A0A7K3LPA5"/>
<evidence type="ECO:0000256" key="2">
    <source>
        <dbReference type="SAM" id="SignalP"/>
    </source>
</evidence>
<gene>
    <name evidence="3" type="ORF">GYA93_10785</name>
</gene>
<reference evidence="3 4" key="1">
    <citation type="submission" date="2020-01" db="EMBL/GenBank/DDBJ databases">
        <title>Investigation of new actinobacteria for the biodesulphurisation of diesel fuel.</title>
        <authorList>
            <person name="Athi Narayanan S.M."/>
        </authorList>
    </citation>
    <scope>NUCLEOTIDE SEQUENCE [LARGE SCALE GENOMIC DNA]</scope>
    <source>
        <strain evidence="3 4">213E</strain>
    </source>
</reference>
<accession>A0A7K3LPA5</accession>
<dbReference type="EMBL" id="JAADZU010000029">
    <property type="protein sequence ID" value="NDK90063.1"/>
    <property type="molecule type" value="Genomic_DNA"/>
</dbReference>
<organism evidence="3 4">
    <name type="scientific">Gordonia desulfuricans</name>
    <dbReference type="NCBI Taxonomy" id="89051"/>
    <lineage>
        <taxon>Bacteria</taxon>
        <taxon>Bacillati</taxon>
        <taxon>Actinomycetota</taxon>
        <taxon>Actinomycetes</taxon>
        <taxon>Mycobacteriales</taxon>
        <taxon>Gordoniaceae</taxon>
        <taxon>Gordonia</taxon>
    </lineage>
</organism>